<proteinExistence type="predicted"/>
<dbReference type="AlphaFoldDB" id="A0A7J6RQZ2"/>
<gene>
    <name evidence="1" type="ORF">FOZ62_029616</name>
</gene>
<sequence>GYHPECLPPIIGPTLIKQGYSREILHSNHASSWVKRLWMGYVYQINSVKNATNDWKNQGLLPDRFALWVPLYGANAAGVFFKDRSRPLNQGILLRLSADAAGTDRLSHQPELGRPHYATKVKVIRVLGVWIDQRLSFQHHIKVKCAEAKAKLGRLRHLGLARAVITGKKVIKTYKVAIVPALSHAVAAWKEELESVTAKSALLQVSAMVVKIALKGPLLGSAAGQGTVVGIEQERIPFQNGRTGVTFSPPIGNLTHIQTLRLRLPVQNVFAGDKLRFTSIAVAEDGSELLAVSSDQGGHFVTLDIQQTDGDEYSIATATVYPLVGPDGRKLNVVAPAGTVPPLFDIDGEDLNLPASMSLAVNGTYRRGGQGDLTVAYLAERLEAL</sequence>
<reference evidence="1 2" key="1">
    <citation type="submission" date="2020-04" db="EMBL/GenBank/DDBJ databases">
        <title>Perkinsus olseni comparative genomics.</title>
        <authorList>
            <person name="Bogema D.R."/>
        </authorList>
    </citation>
    <scope>NUCLEOTIDE SEQUENCE [LARGE SCALE GENOMIC DNA]</scope>
    <source>
        <strain evidence="1">ATCC PRA-205</strain>
    </source>
</reference>
<dbReference type="EMBL" id="JABANM010020320">
    <property type="protein sequence ID" value="KAF4723027.1"/>
    <property type="molecule type" value="Genomic_DNA"/>
</dbReference>
<feature type="non-terminal residue" evidence="1">
    <location>
        <position position="385"/>
    </location>
</feature>
<evidence type="ECO:0000313" key="2">
    <source>
        <dbReference type="Proteomes" id="UP000574390"/>
    </source>
</evidence>
<name>A0A7J6RQZ2_PEROL</name>
<accession>A0A7J6RQZ2</accession>
<comment type="caution">
    <text evidence="1">The sequence shown here is derived from an EMBL/GenBank/DDBJ whole genome shotgun (WGS) entry which is preliminary data.</text>
</comment>
<organism evidence="1 2">
    <name type="scientific">Perkinsus olseni</name>
    <name type="common">Perkinsus atlanticus</name>
    <dbReference type="NCBI Taxonomy" id="32597"/>
    <lineage>
        <taxon>Eukaryota</taxon>
        <taxon>Sar</taxon>
        <taxon>Alveolata</taxon>
        <taxon>Perkinsozoa</taxon>
        <taxon>Perkinsea</taxon>
        <taxon>Perkinsida</taxon>
        <taxon>Perkinsidae</taxon>
        <taxon>Perkinsus</taxon>
    </lineage>
</organism>
<protein>
    <submittedName>
        <fullName evidence="1">Uncharacterized protein</fullName>
    </submittedName>
</protein>
<feature type="non-terminal residue" evidence="1">
    <location>
        <position position="1"/>
    </location>
</feature>
<evidence type="ECO:0000313" key="1">
    <source>
        <dbReference type="EMBL" id="KAF4723027.1"/>
    </source>
</evidence>
<dbReference type="Proteomes" id="UP000574390">
    <property type="component" value="Unassembled WGS sequence"/>
</dbReference>